<dbReference type="Proteomes" id="UP000095286">
    <property type="component" value="Unplaced"/>
</dbReference>
<dbReference type="WBParaSite" id="RSKR_0000339900.1">
    <property type="protein sequence ID" value="RSKR_0000339900.1"/>
    <property type="gene ID" value="RSKR_0000339900"/>
</dbReference>
<name>A0AC35TQG4_9BILA</name>
<accession>A0AC35TQG4</accession>
<sequence>MHLSLSWLYRPRPDRRPLYRRIFTNKRLDIAHKVVVRSIFGFVIFSTSYCLVNGYLYYKFIKPLKQDEREKLERELIEADLAGFKVK</sequence>
<organism evidence="1 2">
    <name type="scientific">Rhabditophanes sp. KR3021</name>
    <dbReference type="NCBI Taxonomy" id="114890"/>
    <lineage>
        <taxon>Eukaryota</taxon>
        <taxon>Metazoa</taxon>
        <taxon>Ecdysozoa</taxon>
        <taxon>Nematoda</taxon>
        <taxon>Chromadorea</taxon>
        <taxon>Rhabditida</taxon>
        <taxon>Tylenchina</taxon>
        <taxon>Panagrolaimomorpha</taxon>
        <taxon>Strongyloidoidea</taxon>
        <taxon>Alloionematidae</taxon>
        <taxon>Rhabditophanes</taxon>
    </lineage>
</organism>
<reference evidence="2" key="1">
    <citation type="submission" date="2016-11" db="UniProtKB">
        <authorList>
            <consortium name="WormBaseParasite"/>
        </authorList>
    </citation>
    <scope>IDENTIFICATION</scope>
    <source>
        <strain evidence="2">KR3021</strain>
    </source>
</reference>
<evidence type="ECO:0000313" key="1">
    <source>
        <dbReference type="Proteomes" id="UP000095286"/>
    </source>
</evidence>
<protein>
    <submittedName>
        <fullName evidence="2">Cytochrome c oxidase assembly factor 3</fullName>
    </submittedName>
</protein>
<evidence type="ECO:0000313" key="2">
    <source>
        <dbReference type="WBParaSite" id="RSKR_0000339900.1"/>
    </source>
</evidence>
<proteinExistence type="predicted"/>